<accession>A0A423VLY7</accession>
<dbReference type="InterPro" id="IPR050840">
    <property type="entry name" value="Adaptor_Complx_Large_Subunit"/>
</dbReference>
<evidence type="ECO:0000256" key="3">
    <source>
        <dbReference type="ARBA" id="ARBA00022583"/>
    </source>
</evidence>
<dbReference type="InterPro" id="IPR012295">
    <property type="entry name" value="TBP_dom_sf"/>
</dbReference>
<gene>
    <name evidence="11" type="ORF">VMCG_09545</name>
</gene>
<keyword evidence="4 7" id="KW-0653">Protein transport</keyword>
<feature type="binding site" evidence="8">
    <location>
        <position position="51"/>
    </location>
    <ligand>
        <name>a 1,2-diacyl-sn-glycero-3-phospho-(1D-myo-inositol-3,4,5-trisphosphate)</name>
        <dbReference type="ChEBI" id="CHEBI:57836"/>
    </ligand>
</feature>
<dbReference type="InterPro" id="IPR008152">
    <property type="entry name" value="Clathrin_a/b/g-adaptin_app_Ig"/>
</dbReference>
<evidence type="ECO:0000256" key="2">
    <source>
        <dbReference type="ARBA" id="ARBA00022448"/>
    </source>
</evidence>
<dbReference type="InterPro" id="IPR011989">
    <property type="entry name" value="ARM-like"/>
</dbReference>
<dbReference type="EMBL" id="LKEA01000052">
    <property type="protein sequence ID" value="ROV92021.1"/>
    <property type="molecule type" value="Genomic_DNA"/>
</dbReference>
<evidence type="ECO:0000256" key="6">
    <source>
        <dbReference type="ARBA" id="ARBA00023176"/>
    </source>
</evidence>
<dbReference type="InterPro" id="IPR017104">
    <property type="entry name" value="AP2_complex_asu"/>
</dbReference>
<evidence type="ECO:0000256" key="4">
    <source>
        <dbReference type="ARBA" id="ARBA00022927"/>
    </source>
</evidence>
<dbReference type="Pfam" id="PF02296">
    <property type="entry name" value="Alpha_adaptin_C"/>
    <property type="match status" value="1"/>
</dbReference>
<evidence type="ECO:0000256" key="8">
    <source>
        <dbReference type="PIRSR" id="PIRSR037091-1"/>
    </source>
</evidence>
<dbReference type="Gene3D" id="1.25.10.10">
    <property type="entry name" value="Leucine-rich Repeat Variant"/>
    <property type="match status" value="1"/>
</dbReference>
<dbReference type="PANTHER" id="PTHR22780">
    <property type="entry name" value="ADAPTIN, ALPHA/GAMMA/EPSILON"/>
    <property type="match status" value="1"/>
</dbReference>
<dbReference type="Gene3D" id="3.30.310.10">
    <property type="entry name" value="TATA-Binding Protein"/>
    <property type="match status" value="1"/>
</dbReference>
<dbReference type="SUPFAM" id="SSF48371">
    <property type="entry name" value="ARM repeat"/>
    <property type="match status" value="1"/>
</dbReference>
<dbReference type="GO" id="GO:0072583">
    <property type="term" value="P:clathrin-dependent endocytosis"/>
    <property type="evidence" value="ECO:0007669"/>
    <property type="project" value="InterPro"/>
</dbReference>
<dbReference type="InterPro" id="IPR016024">
    <property type="entry name" value="ARM-type_fold"/>
</dbReference>
<dbReference type="GO" id="GO:0030122">
    <property type="term" value="C:AP-2 adaptor complex"/>
    <property type="evidence" value="ECO:0007669"/>
    <property type="project" value="InterPro"/>
</dbReference>
<evidence type="ECO:0000256" key="1">
    <source>
        <dbReference type="ARBA" id="ARBA00004277"/>
    </source>
</evidence>
<evidence type="ECO:0000256" key="7">
    <source>
        <dbReference type="PIRNR" id="PIRNR037091"/>
    </source>
</evidence>
<feature type="domain" description="Clathrin adaptor alpha/beta/gamma-adaptin appendage Ig-like subdomain" evidence="10">
    <location>
        <begin position="709"/>
        <end position="822"/>
    </location>
</feature>
<dbReference type="Proteomes" id="UP000283895">
    <property type="component" value="Unassembled WGS sequence"/>
</dbReference>
<dbReference type="GO" id="GO:0035615">
    <property type="term" value="F:clathrin adaptor activity"/>
    <property type="evidence" value="ECO:0007669"/>
    <property type="project" value="InterPro"/>
</dbReference>
<feature type="region of interest" description="Disordered" evidence="9">
    <location>
        <begin position="649"/>
        <end position="671"/>
    </location>
</feature>
<dbReference type="InterPro" id="IPR013041">
    <property type="entry name" value="Clathrin_app_Ig-like_sf"/>
</dbReference>
<dbReference type="OrthoDB" id="28053at2759"/>
<dbReference type="SUPFAM" id="SSF49348">
    <property type="entry name" value="Clathrin adaptor appendage domain"/>
    <property type="match status" value="1"/>
</dbReference>
<keyword evidence="5 7" id="KW-0472">Membrane</keyword>
<name>A0A423VLY7_9PEZI</name>
<feature type="binding site" evidence="8">
    <location>
        <begin position="55"/>
        <end position="59"/>
    </location>
    <ligand>
        <name>a 1,2-diacyl-sn-glycero-3-phospho-(1D-myo-inositol-3,4,5-trisphosphate)</name>
        <dbReference type="ChEBI" id="CHEBI:57836"/>
    </ligand>
</feature>
<evidence type="ECO:0000313" key="11">
    <source>
        <dbReference type="EMBL" id="ROV92021.1"/>
    </source>
</evidence>
<comment type="subcellular location">
    <subcellularLocation>
        <location evidence="1">Membrane</location>
        <location evidence="1">Coated pit</location>
        <topology evidence="1">Peripheral membrane protein</topology>
        <orientation evidence="1">Cytoplasmic side</orientation>
    </subcellularLocation>
</comment>
<dbReference type="AlphaFoldDB" id="A0A423VLY7"/>
<reference evidence="11 12" key="1">
    <citation type="submission" date="2015-09" db="EMBL/GenBank/DDBJ databases">
        <title>Host preference determinants of Valsa canker pathogens revealed by comparative genomics.</title>
        <authorList>
            <person name="Yin Z."/>
            <person name="Huang L."/>
        </authorList>
    </citation>
    <scope>NUCLEOTIDE SEQUENCE [LARGE SCALE GENOMIC DNA]</scope>
    <source>
        <strain evidence="11 12">03-1</strain>
    </source>
</reference>
<dbReference type="FunFam" id="1.25.10.10:FF:000020">
    <property type="entry name" value="AP-2 complex subunit alpha"/>
    <property type="match status" value="1"/>
</dbReference>
<dbReference type="InterPro" id="IPR009028">
    <property type="entry name" value="Coatomer/calthrin_app_sub_C"/>
</dbReference>
<dbReference type="Gene3D" id="2.60.40.1230">
    <property type="match status" value="1"/>
</dbReference>
<comment type="function">
    <text evidence="7">Adaptins are components of the adaptor complexes which link clathrin to receptors in coated vesicles. Clathrin-associated protein complexes are believed to interact with the cytoplasmic tails of membrane proteins, leading to their selection and concentration.</text>
</comment>
<organism evidence="11 12">
    <name type="scientific">Cytospora schulzeri</name>
    <dbReference type="NCBI Taxonomy" id="448051"/>
    <lineage>
        <taxon>Eukaryota</taxon>
        <taxon>Fungi</taxon>
        <taxon>Dikarya</taxon>
        <taxon>Ascomycota</taxon>
        <taxon>Pezizomycotina</taxon>
        <taxon>Sordariomycetes</taxon>
        <taxon>Sordariomycetidae</taxon>
        <taxon>Diaporthales</taxon>
        <taxon>Cytosporaceae</taxon>
        <taxon>Cytospora</taxon>
    </lineage>
</organism>
<evidence type="ECO:0000256" key="9">
    <source>
        <dbReference type="SAM" id="MobiDB-lite"/>
    </source>
</evidence>
<dbReference type="GO" id="GO:0006886">
    <property type="term" value="P:intracellular protein transport"/>
    <property type="evidence" value="ECO:0007669"/>
    <property type="project" value="UniProtKB-UniRule"/>
</dbReference>
<evidence type="ECO:0000256" key="5">
    <source>
        <dbReference type="ARBA" id="ARBA00023136"/>
    </source>
</evidence>
<dbReference type="PIRSF" id="PIRSF037091">
    <property type="entry name" value="AP2_complex_alpha"/>
    <property type="match status" value="1"/>
</dbReference>
<keyword evidence="3 7" id="KW-0254">Endocytosis</keyword>
<feature type="compositionally biased region" description="Low complexity" evidence="9">
    <location>
        <begin position="655"/>
        <end position="668"/>
    </location>
</feature>
<dbReference type="SMART" id="SM00809">
    <property type="entry name" value="Alpha_adaptinC2"/>
    <property type="match status" value="1"/>
</dbReference>
<evidence type="ECO:0000259" key="10">
    <source>
        <dbReference type="SMART" id="SM00809"/>
    </source>
</evidence>
<dbReference type="STRING" id="356882.A0A423VLY7"/>
<dbReference type="InterPro" id="IPR003164">
    <property type="entry name" value="Clathrin_a-adaptin_app_sub_C"/>
</dbReference>
<evidence type="ECO:0000313" key="12">
    <source>
        <dbReference type="Proteomes" id="UP000283895"/>
    </source>
</evidence>
<comment type="caution">
    <text evidence="11">The sequence shown here is derived from an EMBL/GenBank/DDBJ whole genome shotgun (WGS) entry which is preliminary data.</text>
</comment>
<protein>
    <recommendedName>
        <fullName evidence="7">AP-2 complex subunit alpha</fullName>
    </recommendedName>
</protein>
<keyword evidence="2 7" id="KW-0813">Transport</keyword>
<keyword evidence="6 7" id="KW-0168">Coated pit</keyword>
<keyword evidence="12" id="KW-1185">Reference proteome</keyword>
<dbReference type="Pfam" id="PF01602">
    <property type="entry name" value="Adaptin_N"/>
    <property type="match status" value="1"/>
</dbReference>
<feature type="binding site" evidence="8">
    <location>
        <begin position="19"/>
        <end position="20"/>
    </location>
    <ligand>
        <name>a 1,2-diacyl-sn-glycero-3-phospho-(1D-myo-inositol-3,4,5-trisphosphate)</name>
        <dbReference type="ChEBI" id="CHEBI:57836"/>
    </ligand>
</feature>
<dbReference type="Pfam" id="PF02883">
    <property type="entry name" value="Alpha_adaptinC2"/>
    <property type="match status" value="1"/>
</dbReference>
<proteinExistence type="inferred from homology"/>
<dbReference type="SUPFAM" id="SSF55711">
    <property type="entry name" value="Subdomain of clathrin and coatomer appendage domain"/>
    <property type="match status" value="1"/>
</dbReference>
<dbReference type="InterPro" id="IPR002553">
    <property type="entry name" value="Clathrin/coatomer_adapt-like_N"/>
</dbReference>
<sequence length="977" mass="109681">MSSAAGFLGRSSSNNSNMRGLVQFIADLRNARARELEEKRINKELANIRGYHKKKYVCKLLYIYILGWNVDFGHLEAVNLISANKYSEKQIGYLAMTLFLHEKHELLHLVVNSIRKDLLDHNELFNCLALHAIANIGGREMGEALSAEVHRLLISPTSKSFVKKKAALTLLRLYRKFPDIIQPQWAERIISLMDDLDLGVALSVTSLVMALAQDNQDQYKGAYAKAAGRLKRVLIDGDYAADYLYYKVPCPWIQVKLLRLLQYFPPSEDSHVREMIRLSLQQILDIAMETNKNVQQNNAQNAVLFEAINLIIHLDTEHALMTQISQRLGKFIQSRETNVRYLGLEAMTHLAARADTLDPIKQHQDIIIGSLKDRDISVRRKGLDLLYSMCDASNAQPIVAELLHYLQNADFAIREEMVLKIAILTEKYATDVQWYVDISLRLIAMAGDHVSDEVWQRVIQIVTNNEELQVYAAKNSLQYVKQDHCHETLVKIGAYILGEFGHLIAEDKGCSPIEQFMGLHSKLPACSSSTRAMILSCFVKFINLFPEIKPQLLHVFDMYSHTLDSELQQRACEYLTMATMPTDDLLRTVCDEMPPFPERESALLSRLHQKHANTSDKRTWVVGGKSANTDAHELNMVKNSGLKRTFSTKQGQPTGNGHANGTNGTNGHQALNDLAGLDMANIGSAEPKTKPPNLASAAHLSPGWEKGFNKLLLKADGILFEDGQIQIGVRSEYRGQMACLIMYFQNKTPTIMSSFTTTLDLDESEKGNLTWDVKGLPETTVTQGNQSQQVIMFESKRVFTKSPTMRISYLAGALQALTIKLPVTAHKFMDPAELTGDDFFKRWKQIGGAPREAQKIVGLALGSRDREINEGYIRHVVSGFRWGILEGVDPNRKNFVGASVLHTSEGGKFGCLMRLEPNYGTQMVRLTIRATDESVPGILLKLMEERIAAGMSTVPETNFGPTPRQISDSFSNIMVRD</sequence>
<comment type="similarity">
    <text evidence="7">Belongs to the adaptor complexes large subunit family.</text>
</comment>